<proteinExistence type="predicted"/>
<evidence type="ECO:0000313" key="2">
    <source>
        <dbReference type="Proteomes" id="UP000253606"/>
    </source>
</evidence>
<name>A0A2Z5G922_9BACT</name>
<organism evidence="1 2">
    <name type="scientific">Acidisarcina polymorpha</name>
    <dbReference type="NCBI Taxonomy" id="2211140"/>
    <lineage>
        <taxon>Bacteria</taxon>
        <taxon>Pseudomonadati</taxon>
        <taxon>Acidobacteriota</taxon>
        <taxon>Terriglobia</taxon>
        <taxon>Terriglobales</taxon>
        <taxon>Acidobacteriaceae</taxon>
        <taxon>Acidisarcina</taxon>
    </lineage>
</organism>
<protein>
    <submittedName>
        <fullName evidence="1">Uncharacterized protein</fullName>
    </submittedName>
</protein>
<dbReference type="AlphaFoldDB" id="A0A2Z5G922"/>
<dbReference type="EMBL" id="CP030840">
    <property type="protein sequence ID" value="AXC15478.1"/>
    <property type="molecule type" value="Genomic_DNA"/>
</dbReference>
<keyword evidence="2" id="KW-1185">Reference proteome</keyword>
<accession>A0A2Z5G922</accession>
<reference evidence="1 2" key="1">
    <citation type="journal article" date="2018" name="Front. Microbiol.">
        <title>Hydrolytic Capabilities as a Key to Environmental Success: Chitinolytic and Cellulolytic Acidobacteria From Acidic Sub-arctic Soils and Boreal Peatlands.</title>
        <authorList>
            <person name="Belova S.E."/>
            <person name="Ravin N.V."/>
            <person name="Pankratov T.A."/>
            <person name="Rakitin A.L."/>
            <person name="Ivanova A.A."/>
            <person name="Beletsky A.V."/>
            <person name="Mardanov A.V."/>
            <person name="Sinninghe Damste J.S."/>
            <person name="Dedysh S.N."/>
        </authorList>
    </citation>
    <scope>NUCLEOTIDE SEQUENCE [LARGE SCALE GENOMIC DNA]</scope>
    <source>
        <strain evidence="1 2">SBC82</strain>
    </source>
</reference>
<evidence type="ECO:0000313" key="1">
    <source>
        <dbReference type="EMBL" id="AXC15478.1"/>
    </source>
</evidence>
<sequence length="63" mass="6858">MRSKNVIGALDQQTSEIGVTGVGDAELRVMISRPTSTRSQTQIAPDVVDFVRTSLYFRASNEG</sequence>
<dbReference type="Proteomes" id="UP000253606">
    <property type="component" value="Chromosome"/>
</dbReference>
<dbReference type="KEGG" id="abas:ACPOL_6237"/>
<gene>
    <name evidence="1" type="ORF">ACPOL_6237</name>
</gene>